<sequence>MVKDGALGCFPSSPATCSVYGDPHYITFDGKAYSFWGTCNYTIAKTCGPTDTQFEITARNEGESNSATSSLNSVALHMEGLHIVIGKNKQVYVSV</sequence>
<keyword evidence="3" id="KW-1185">Reference proteome</keyword>
<dbReference type="InterPro" id="IPR052749">
    <property type="entry name" value="Alpha-tectorin"/>
</dbReference>
<evidence type="ECO:0000313" key="2">
    <source>
        <dbReference type="EMBL" id="KAL0201587.1"/>
    </source>
</evidence>
<dbReference type="EMBL" id="JAMKFB020000002">
    <property type="protein sequence ID" value="KAL0201587.1"/>
    <property type="molecule type" value="Genomic_DNA"/>
</dbReference>
<dbReference type="AlphaFoldDB" id="A0ABD0RSS6"/>
<name>A0ABD0RSS6_CIRMR</name>
<reference evidence="2 3" key="1">
    <citation type="submission" date="2024-05" db="EMBL/GenBank/DDBJ databases">
        <title>Genome sequencing and assembly of Indian major carp, Cirrhinus mrigala (Hamilton, 1822).</title>
        <authorList>
            <person name="Mohindra V."/>
            <person name="Chowdhury L.M."/>
            <person name="Lal K."/>
            <person name="Jena J.K."/>
        </authorList>
    </citation>
    <scope>NUCLEOTIDE SEQUENCE [LARGE SCALE GENOMIC DNA]</scope>
    <source>
        <strain evidence="2">CM1030</strain>
        <tissue evidence="2">Blood</tissue>
    </source>
</reference>
<dbReference type="PANTHER" id="PTHR46160">
    <property type="entry name" value="ALPHA-TECTORIN-RELATED"/>
    <property type="match status" value="1"/>
</dbReference>
<comment type="caution">
    <text evidence="2">The sequence shown here is derived from an EMBL/GenBank/DDBJ whole genome shotgun (WGS) entry which is preliminary data.</text>
</comment>
<dbReference type="PANTHER" id="PTHR46160:SF8">
    <property type="entry name" value="VWFD DOMAIN-CONTAINING PROTEIN"/>
    <property type="match status" value="1"/>
</dbReference>
<evidence type="ECO:0000259" key="1">
    <source>
        <dbReference type="PROSITE" id="PS51233"/>
    </source>
</evidence>
<dbReference type="Proteomes" id="UP001529510">
    <property type="component" value="Unassembled WGS sequence"/>
</dbReference>
<dbReference type="InterPro" id="IPR001846">
    <property type="entry name" value="VWF_type-D"/>
</dbReference>
<proteinExistence type="predicted"/>
<gene>
    <name evidence="2" type="ORF">M9458_004774</name>
</gene>
<feature type="non-terminal residue" evidence="2">
    <location>
        <position position="95"/>
    </location>
</feature>
<feature type="domain" description="VWFD" evidence="1">
    <location>
        <begin position="15"/>
        <end position="95"/>
    </location>
</feature>
<protein>
    <recommendedName>
        <fullName evidence="1">VWFD domain-containing protein</fullName>
    </recommendedName>
</protein>
<dbReference type="Pfam" id="PF00094">
    <property type="entry name" value="VWD"/>
    <property type="match status" value="1"/>
</dbReference>
<evidence type="ECO:0000313" key="3">
    <source>
        <dbReference type="Proteomes" id="UP001529510"/>
    </source>
</evidence>
<accession>A0ABD0RSS6</accession>
<organism evidence="2 3">
    <name type="scientific">Cirrhinus mrigala</name>
    <name type="common">Mrigala</name>
    <dbReference type="NCBI Taxonomy" id="683832"/>
    <lineage>
        <taxon>Eukaryota</taxon>
        <taxon>Metazoa</taxon>
        <taxon>Chordata</taxon>
        <taxon>Craniata</taxon>
        <taxon>Vertebrata</taxon>
        <taxon>Euteleostomi</taxon>
        <taxon>Actinopterygii</taxon>
        <taxon>Neopterygii</taxon>
        <taxon>Teleostei</taxon>
        <taxon>Ostariophysi</taxon>
        <taxon>Cypriniformes</taxon>
        <taxon>Cyprinidae</taxon>
        <taxon>Labeoninae</taxon>
        <taxon>Labeonini</taxon>
        <taxon>Cirrhinus</taxon>
    </lineage>
</organism>
<dbReference type="PROSITE" id="PS51233">
    <property type="entry name" value="VWFD"/>
    <property type="match status" value="1"/>
</dbReference>